<comment type="caution">
    <text evidence="1">The sequence shown here is derived from an EMBL/GenBank/DDBJ whole genome shotgun (WGS) entry which is preliminary data.</text>
</comment>
<reference evidence="1 2" key="1">
    <citation type="submission" date="2022-03" db="EMBL/GenBank/DDBJ databases">
        <title>Genomic Encyclopedia of Type Strains, Phase III (KMG-III): the genomes of soil and plant-associated and newly described type strains.</title>
        <authorList>
            <person name="Whitman W."/>
        </authorList>
    </citation>
    <scope>NUCLEOTIDE SEQUENCE [LARGE SCALE GENOMIC DNA]</scope>
    <source>
        <strain evidence="1 2">BSker1</strain>
    </source>
</reference>
<dbReference type="RefSeq" id="WP_253444778.1">
    <property type="nucleotide sequence ID" value="NZ_JALJYF010000001.1"/>
</dbReference>
<gene>
    <name evidence="1" type="ORF">J2T60_000425</name>
</gene>
<evidence type="ECO:0000313" key="2">
    <source>
        <dbReference type="Proteomes" id="UP001523550"/>
    </source>
</evidence>
<evidence type="ECO:0000313" key="1">
    <source>
        <dbReference type="EMBL" id="MCP1726460.1"/>
    </source>
</evidence>
<evidence type="ECO:0008006" key="3">
    <source>
        <dbReference type="Google" id="ProtNLM"/>
    </source>
</evidence>
<keyword evidence="2" id="KW-1185">Reference proteome</keyword>
<dbReference type="EMBL" id="JALJYF010000001">
    <property type="protein sequence ID" value="MCP1726460.1"/>
    <property type="molecule type" value="Genomic_DNA"/>
</dbReference>
<organism evidence="1 2">
    <name type="scientific">Natronospira proteinivora</name>
    <dbReference type="NCBI Taxonomy" id="1807133"/>
    <lineage>
        <taxon>Bacteria</taxon>
        <taxon>Pseudomonadati</taxon>
        <taxon>Pseudomonadota</taxon>
        <taxon>Gammaproteobacteria</taxon>
        <taxon>Natronospirales</taxon>
        <taxon>Natronospiraceae</taxon>
        <taxon>Natronospira</taxon>
    </lineage>
</organism>
<sequence length="191" mass="20738">MSGDHSQDPLARYLDEMLDDENTAGPTWIESAQGTGSEFPTQVVASALPEADWWGFGVAHLILVLRGDAVAAIRDQCDGDWLSDDGALLQGWVELDNEGHLLVDAARMILPEEHFKALPPLSQRAGGVIQVKDTGVALLTDSEPMPIEISEDEIRWRKGAGSRRWMAGTIMNRSMVVLDVAGLLETASMGE</sequence>
<name>A0ABT1G691_9GAMM</name>
<protein>
    <recommendedName>
        <fullName evidence="3">Chemotaxis protein CheW</fullName>
    </recommendedName>
</protein>
<accession>A0ABT1G691</accession>
<dbReference type="Proteomes" id="UP001523550">
    <property type="component" value="Unassembled WGS sequence"/>
</dbReference>
<proteinExistence type="predicted"/>